<evidence type="ECO:0000256" key="2">
    <source>
        <dbReference type="SAM" id="MobiDB-lite"/>
    </source>
</evidence>
<name>A0A365H8A1_9ACTN</name>
<dbReference type="EMBL" id="QLYX01000004">
    <property type="protein sequence ID" value="RAY15242.1"/>
    <property type="molecule type" value="Genomic_DNA"/>
</dbReference>
<comment type="caution">
    <text evidence="3">The sequence shown here is derived from an EMBL/GenBank/DDBJ whole genome shotgun (WGS) entry which is preliminary data.</text>
</comment>
<dbReference type="Gene3D" id="2.60.40.1240">
    <property type="match status" value="1"/>
</dbReference>
<reference evidence="3 4" key="1">
    <citation type="submission" date="2018-06" db="EMBL/GenBank/DDBJ databases">
        <title>Actinomadura craniellae sp. nov. isolated from marine sponge Craniella sp.</title>
        <authorList>
            <person name="Li L."/>
            <person name="Xu Q.H."/>
            <person name="Lin H.W."/>
            <person name="Lu Y.H."/>
        </authorList>
    </citation>
    <scope>NUCLEOTIDE SEQUENCE [LARGE SCALE GENOMIC DNA]</scope>
    <source>
        <strain evidence="3 4">LHW63021</strain>
    </source>
</reference>
<evidence type="ECO:0000256" key="1">
    <source>
        <dbReference type="ARBA" id="ARBA00022729"/>
    </source>
</evidence>
<dbReference type="Proteomes" id="UP000251891">
    <property type="component" value="Unassembled WGS sequence"/>
</dbReference>
<feature type="region of interest" description="Disordered" evidence="2">
    <location>
        <begin position="63"/>
        <end position="89"/>
    </location>
</feature>
<organism evidence="3 4">
    <name type="scientific">Actinomadura craniellae</name>
    <dbReference type="NCBI Taxonomy" id="2231787"/>
    <lineage>
        <taxon>Bacteria</taxon>
        <taxon>Bacillati</taxon>
        <taxon>Actinomycetota</taxon>
        <taxon>Actinomycetes</taxon>
        <taxon>Streptosporangiales</taxon>
        <taxon>Thermomonosporaceae</taxon>
        <taxon>Actinomadura</taxon>
    </lineage>
</organism>
<keyword evidence="1" id="KW-0732">Signal</keyword>
<protein>
    <recommendedName>
        <fullName evidence="5">DUF4352 domain-containing protein</fullName>
    </recommendedName>
</protein>
<evidence type="ECO:0008006" key="5">
    <source>
        <dbReference type="Google" id="ProtNLM"/>
    </source>
</evidence>
<dbReference type="InterPro" id="IPR029050">
    <property type="entry name" value="Immunoprotect_excell_Ig-like"/>
</dbReference>
<dbReference type="AlphaFoldDB" id="A0A365H8A1"/>
<evidence type="ECO:0000313" key="3">
    <source>
        <dbReference type="EMBL" id="RAY15242.1"/>
    </source>
</evidence>
<evidence type="ECO:0000313" key="4">
    <source>
        <dbReference type="Proteomes" id="UP000251891"/>
    </source>
</evidence>
<keyword evidence="4" id="KW-1185">Reference proteome</keyword>
<accession>A0A365H8A1</accession>
<sequence length="202" mass="21302">MAKIVERCETRAIPPAGGQVTTPSKRTGWIAVAVLHTAVVFSLGYLAGDRTTPAVAVPAAVPGGTPAPASPPPSPTPAGPTPTGWPRQSPIDDFAVKVVKVSTAKSLSDSLYGTHRPRSRFTLVRLSLRNRTDRPAHPPSNLPLRTADGREFAPAWEPTFGQTVLARRGTFNDVNPGAATTVVYVYDLPAGARPAEVAGRRL</sequence>
<gene>
    <name evidence="3" type="ORF">DPM19_11050</name>
</gene>
<proteinExistence type="predicted"/>
<feature type="compositionally biased region" description="Pro residues" evidence="2">
    <location>
        <begin position="68"/>
        <end position="80"/>
    </location>
</feature>